<dbReference type="FunFam" id="1.10.630.10:FF:000182">
    <property type="entry name" value="Cytochrome P450 3A4"/>
    <property type="match status" value="1"/>
</dbReference>
<dbReference type="Gene3D" id="1.10.630.10">
    <property type="entry name" value="Cytochrome P450"/>
    <property type="match status" value="2"/>
</dbReference>
<keyword evidence="12" id="KW-0472">Membrane</keyword>
<comment type="cofactor">
    <cofactor evidence="1">
        <name>heme</name>
        <dbReference type="ChEBI" id="CHEBI:30413"/>
    </cofactor>
</comment>
<keyword evidence="8" id="KW-0560">Oxidoreductase</keyword>
<dbReference type="InterPro" id="IPR001128">
    <property type="entry name" value="Cyt_P450"/>
</dbReference>
<dbReference type="GO" id="GO:0005506">
    <property type="term" value="F:iron ion binding"/>
    <property type="evidence" value="ECO:0007669"/>
    <property type="project" value="InterPro"/>
</dbReference>
<dbReference type="GO" id="GO:0005789">
    <property type="term" value="C:endoplasmic reticulum membrane"/>
    <property type="evidence" value="ECO:0007669"/>
    <property type="project" value="UniProtKB-SubCell"/>
</dbReference>
<evidence type="ECO:0000256" key="12">
    <source>
        <dbReference type="SAM" id="Phobius"/>
    </source>
</evidence>
<dbReference type="InterPro" id="IPR017972">
    <property type="entry name" value="Cyt_P450_CS"/>
</dbReference>
<evidence type="ECO:0000256" key="9">
    <source>
        <dbReference type="ARBA" id="ARBA00023004"/>
    </source>
</evidence>
<feature type="transmembrane region" description="Helical" evidence="12">
    <location>
        <begin position="211"/>
        <end position="231"/>
    </location>
</feature>
<dbReference type="GO" id="GO:0016705">
    <property type="term" value="F:oxidoreductase activity, acting on paired donors, with incorporation or reduction of molecular oxygen"/>
    <property type="evidence" value="ECO:0007669"/>
    <property type="project" value="InterPro"/>
</dbReference>
<accession>A0AAV2AU81</accession>
<keyword evidence="12" id="KW-1133">Transmembrane helix</keyword>
<dbReference type="InterPro" id="IPR036396">
    <property type="entry name" value="Cyt_P450_sf"/>
</dbReference>
<dbReference type="InterPro" id="IPR002401">
    <property type="entry name" value="Cyt_P450_E_grp-I"/>
</dbReference>
<feature type="transmembrane region" description="Helical" evidence="12">
    <location>
        <begin position="6"/>
        <end position="25"/>
    </location>
</feature>
<dbReference type="PRINTS" id="PR00385">
    <property type="entry name" value="P450"/>
</dbReference>
<dbReference type="PRINTS" id="PR00463">
    <property type="entry name" value="EP450I"/>
</dbReference>
<dbReference type="PROSITE" id="PS00086">
    <property type="entry name" value="CYTOCHROME_P450"/>
    <property type="match status" value="1"/>
</dbReference>
<organism evidence="13 14">
    <name type="scientific">Larinioides sclopetarius</name>
    <dbReference type="NCBI Taxonomy" id="280406"/>
    <lineage>
        <taxon>Eukaryota</taxon>
        <taxon>Metazoa</taxon>
        <taxon>Ecdysozoa</taxon>
        <taxon>Arthropoda</taxon>
        <taxon>Chelicerata</taxon>
        <taxon>Arachnida</taxon>
        <taxon>Araneae</taxon>
        <taxon>Araneomorphae</taxon>
        <taxon>Entelegynae</taxon>
        <taxon>Araneoidea</taxon>
        <taxon>Araneidae</taxon>
        <taxon>Larinioides</taxon>
    </lineage>
</organism>
<dbReference type="Proteomes" id="UP001497382">
    <property type="component" value="Unassembled WGS sequence"/>
</dbReference>
<gene>
    <name evidence="13" type="ORF">LARSCL_LOCUS14713</name>
</gene>
<evidence type="ECO:0000256" key="3">
    <source>
        <dbReference type="ARBA" id="ARBA00004406"/>
    </source>
</evidence>
<evidence type="ECO:0000256" key="11">
    <source>
        <dbReference type="ARBA" id="ARBA00043906"/>
    </source>
</evidence>
<dbReference type="PANTHER" id="PTHR24302">
    <property type="entry name" value="CYTOCHROME P450 FAMILY 3"/>
    <property type="match status" value="1"/>
</dbReference>
<dbReference type="Pfam" id="PF00067">
    <property type="entry name" value="p450"/>
    <property type="match status" value="3"/>
</dbReference>
<evidence type="ECO:0000256" key="4">
    <source>
        <dbReference type="ARBA" id="ARBA00010617"/>
    </source>
</evidence>
<comment type="similarity">
    <text evidence="4">Belongs to the cytochrome P450 family.</text>
</comment>
<evidence type="ECO:0000256" key="1">
    <source>
        <dbReference type="ARBA" id="ARBA00001971"/>
    </source>
</evidence>
<evidence type="ECO:0000256" key="5">
    <source>
        <dbReference type="ARBA" id="ARBA00022617"/>
    </source>
</evidence>
<dbReference type="SUPFAM" id="SSF48264">
    <property type="entry name" value="Cytochrome P450"/>
    <property type="match status" value="2"/>
</dbReference>
<dbReference type="GO" id="GO:0008395">
    <property type="term" value="F:steroid hydroxylase activity"/>
    <property type="evidence" value="ECO:0007669"/>
    <property type="project" value="TreeGrafter"/>
</dbReference>
<sequence>MLEISTFTFIIASIVVVITILKWYMGRHDDYWKKRGVPHMPRTSYYAMWRNFGEKGMAGVVRDMGKNNLGRVYGAFEGSKPHVVISDPELLRDIFIKDFHIFPERRSATIGDPLSDCAVSNLTGEQWKRVRTIITPAFTSKRMRQMGSIINDSTMSLLEVCEKRNKEGKPVDCKGLFGAFTMDVIANAAFGTQIDSHNDPRNPFVQHVKKMVDGFSLITMILALNAPDWFWRFVPFNLNPIRIDKDHFFRDVTLSVIQQRKETGRRYNDLLQILMDAAYEANQAELTELAEDETDRFGSIISDGTASSTQKFKSLSENELLAQCVLLFFVGYETTSSNLTFCAYCLATNPEWQEKLIKEVDEIFEKHSEMNYDTVRDMKILDAVISETLRMHPPLATFLEAPKHPQYAYIPFGNGWCGKRYGEKQTWESIWMGSIINDSTKSLLEVCEKHNKERKPVDCKGLFGAFTMDVIANAAFGTQIDSHNDPQNPFVQHVKKMVDGFSLITMILALNAPDWFWKFVPTNLNPVRIDKEHFFRNITMSVIQQRKESGRRYNDLLQIMIDAAYEANQAELTELAEDETDRFGSIISDGTASSTQKYKSLSEIELLAQCVLLFFVGYETTSSNLTFCAYSLATNPEWQEKLIKEVDEAFEKHSEMSYDAVRDMKILDAVISETLRMHPPLAMFLEAPKHPQYAYIPFGMGPRNCLGMRFALLEIKICLSTILRHFRIKPHSSTKVPLEYKKSFPLLTVNDLPLVFEKRTDVK</sequence>
<name>A0AAV2AU81_9ARAC</name>
<comment type="caution">
    <text evidence="13">The sequence shown here is derived from an EMBL/GenBank/DDBJ whole genome shotgun (WGS) entry which is preliminary data.</text>
</comment>
<dbReference type="GO" id="GO:0020037">
    <property type="term" value="F:heme binding"/>
    <property type="evidence" value="ECO:0007669"/>
    <property type="project" value="InterPro"/>
</dbReference>
<evidence type="ECO:0000256" key="7">
    <source>
        <dbReference type="ARBA" id="ARBA00022848"/>
    </source>
</evidence>
<dbReference type="PANTHER" id="PTHR24302:SF15">
    <property type="entry name" value="FATTY-ACID PEROXYGENASE"/>
    <property type="match status" value="1"/>
</dbReference>
<keyword evidence="10" id="KW-0503">Monooxygenase</keyword>
<keyword evidence="7" id="KW-0256">Endoplasmic reticulum</keyword>
<dbReference type="AlphaFoldDB" id="A0AAV2AU81"/>
<keyword evidence="6" id="KW-0479">Metal-binding</keyword>
<keyword evidence="14" id="KW-1185">Reference proteome</keyword>
<comment type="function">
    <text evidence="11">Cytochromes P450 are a group of heme-thiolate monooxygenases. They oxidize a variety of structurally unrelated compounds, including steroids, fatty acids, and xenobiotics.</text>
</comment>
<comment type="subcellular location">
    <subcellularLocation>
        <location evidence="3">Endoplasmic reticulum membrane</location>
        <topology evidence="3">Peripheral membrane protein</topology>
    </subcellularLocation>
    <subcellularLocation>
        <location evidence="2">Microsome membrane</location>
        <topology evidence="2">Peripheral membrane protein</topology>
    </subcellularLocation>
</comment>
<proteinExistence type="inferred from homology"/>
<keyword evidence="12" id="KW-0812">Transmembrane</keyword>
<keyword evidence="7" id="KW-0492">Microsome</keyword>
<evidence type="ECO:0000313" key="13">
    <source>
        <dbReference type="EMBL" id="CAL1287240.1"/>
    </source>
</evidence>
<keyword evidence="5" id="KW-0349">Heme</keyword>
<dbReference type="EMBL" id="CAXIEN010000214">
    <property type="protein sequence ID" value="CAL1287240.1"/>
    <property type="molecule type" value="Genomic_DNA"/>
</dbReference>
<protein>
    <recommendedName>
        <fullName evidence="15">Cytochrome P450</fullName>
    </recommendedName>
</protein>
<evidence type="ECO:0000256" key="6">
    <source>
        <dbReference type="ARBA" id="ARBA00022723"/>
    </source>
</evidence>
<reference evidence="13 14" key="1">
    <citation type="submission" date="2024-04" db="EMBL/GenBank/DDBJ databases">
        <authorList>
            <person name="Rising A."/>
            <person name="Reimegard J."/>
            <person name="Sonavane S."/>
            <person name="Akerstrom W."/>
            <person name="Nylinder S."/>
            <person name="Hedman E."/>
            <person name="Kallberg Y."/>
        </authorList>
    </citation>
    <scope>NUCLEOTIDE SEQUENCE [LARGE SCALE GENOMIC DNA]</scope>
</reference>
<evidence type="ECO:0000256" key="2">
    <source>
        <dbReference type="ARBA" id="ARBA00004174"/>
    </source>
</evidence>
<evidence type="ECO:0008006" key="15">
    <source>
        <dbReference type="Google" id="ProtNLM"/>
    </source>
</evidence>
<evidence type="ECO:0000256" key="10">
    <source>
        <dbReference type="ARBA" id="ARBA00023033"/>
    </source>
</evidence>
<dbReference type="InterPro" id="IPR050705">
    <property type="entry name" value="Cytochrome_P450_3A"/>
</dbReference>
<evidence type="ECO:0000256" key="8">
    <source>
        <dbReference type="ARBA" id="ARBA00023002"/>
    </source>
</evidence>
<evidence type="ECO:0000313" key="14">
    <source>
        <dbReference type="Proteomes" id="UP001497382"/>
    </source>
</evidence>
<keyword evidence="9" id="KW-0408">Iron</keyword>